<evidence type="ECO:0000313" key="2">
    <source>
        <dbReference type="EMBL" id="GFY40323.1"/>
    </source>
</evidence>
<keyword evidence="3" id="KW-1185">Reference proteome</keyword>
<gene>
    <name evidence="2" type="ORF">TNIN_49361</name>
</gene>
<accession>A0A8X7BR73</accession>
<proteinExistence type="predicted"/>
<sequence>MGLLLLFRNKTAVKVVGEAGGSVPRKEKSIVSIGKNNYKRLLDQLDAKIQEKRPGLKEKNEPSPEQHTGTKGCVDEGKTSGFWV</sequence>
<name>A0A8X7BR73_9ARAC</name>
<feature type="region of interest" description="Disordered" evidence="1">
    <location>
        <begin position="51"/>
        <end position="84"/>
    </location>
</feature>
<protein>
    <submittedName>
        <fullName evidence="2">Uncharacterized protein</fullName>
    </submittedName>
</protein>
<dbReference type="EMBL" id="BMAV01001843">
    <property type="protein sequence ID" value="GFY40323.1"/>
    <property type="molecule type" value="Genomic_DNA"/>
</dbReference>
<dbReference type="Proteomes" id="UP000886998">
    <property type="component" value="Unassembled WGS sequence"/>
</dbReference>
<evidence type="ECO:0000256" key="1">
    <source>
        <dbReference type="SAM" id="MobiDB-lite"/>
    </source>
</evidence>
<reference evidence="2" key="1">
    <citation type="submission" date="2020-08" db="EMBL/GenBank/DDBJ databases">
        <title>Multicomponent nature underlies the extraordinary mechanical properties of spider dragline silk.</title>
        <authorList>
            <person name="Kono N."/>
            <person name="Nakamura H."/>
            <person name="Mori M."/>
            <person name="Yoshida Y."/>
            <person name="Ohtoshi R."/>
            <person name="Malay A.D."/>
            <person name="Moran D.A.P."/>
            <person name="Tomita M."/>
            <person name="Numata K."/>
            <person name="Arakawa K."/>
        </authorList>
    </citation>
    <scope>NUCLEOTIDE SEQUENCE</scope>
</reference>
<organism evidence="2 3">
    <name type="scientific">Trichonephila inaurata madagascariensis</name>
    <dbReference type="NCBI Taxonomy" id="2747483"/>
    <lineage>
        <taxon>Eukaryota</taxon>
        <taxon>Metazoa</taxon>
        <taxon>Ecdysozoa</taxon>
        <taxon>Arthropoda</taxon>
        <taxon>Chelicerata</taxon>
        <taxon>Arachnida</taxon>
        <taxon>Araneae</taxon>
        <taxon>Araneomorphae</taxon>
        <taxon>Entelegynae</taxon>
        <taxon>Araneoidea</taxon>
        <taxon>Nephilidae</taxon>
        <taxon>Trichonephila</taxon>
        <taxon>Trichonephila inaurata</taxon>
    </lineage>
</organism>
<evidence type="ECO:0000313" key="3">
    <source>
        <dbReference type="Proteomes" id="UP000886998"/>
    </source>
</evidence>
<feature type="compositionally biased region" description="Basic and acidic residues" evidence="1">
    <location>
        <begin position="51"/>
        <end position="64"/>
    </location>
</feature>
<comment type="caution">
    <text evidence="2">The sequence shown here is derived from an EMBL/GenBank/DDBJ whole genome shotgun (WGS) entry which is preliminary data.</text>
</comment>
<dbReference type="AlphaFoldDB" id="A0A8X7BR73"/>